<dbReference type="EMBL" id="WQLW01000009">
    <property type="protein sequence ID" value="MVO09983.1"/>
    <property type="molecule type" value="Genomic_DNA"/>
</dbReference>
<gene>
    <name evidence="1" type="ORF">GOQ30_12500</name>
</gene>
<name>A0A6I4ISZ4_9FLAO</name>
<reference evidence="2" key="1">
    <citation type="submission" date="2019-05" db="EMBL/GenBank/DDBJ databases">
        <title>Flavobacterium profundi sp. nov., isolated from a deep-sea seamount.</title>
        <authorList>
            <person name="Zhang D.-C."/>
        </authorList>
    </citation>
    <scope>NUCLEOTIDE SEQUENCE [LARGE SCALE GENOMIC DNA]</scope>
    <source>
        <strain evidence="2">TP390</strain>
    </source>
</reference>
<sequence>MKKIFLLLLTLNLNLGFSQTTKEKKIIEKAENYIKQNGYTNEEFKFDKKQFNVDIVDPDNLDEILKKRKGRLNSKAVYFKKQDTDYIVGFEYSKLDLKERDSIALKAVSIDKKTGKMRIFHENILVPFLDLKKTNY</sequence>
<evidence type="ECO:0000313" key="2">
    <source>
        <dbReference type="Proteomes" id="UP000431264"/>
    </source>
</evidence>
<proteinExistence type="predicted"/>
<organism evidence="1 2">
    <name type="scientific">Flavobacterium profundi</name>
    <dbReference type="NCBI Taxonomy" id="1774945"/>
    <lineage>
        <taxon>Bacteria</taxon>
        <taxon>Pseudomonadati</taxon>
        <taxon>Bacteroidota</taxon>
        <taxon>Flavobacteriia</taxon>
        <taxon>Flavobacteriales</taxon>
        <taxon>Flavobacteriaceae</taxon>
        <taxon>Flavobacterium</taxon>
    </lineage>
</organism>
<evidence type="ECO:0000313" key="1">
    <source>
        <dbReference type="EMBL" id="MVO09983.1"/>
    </source>
</evidence>
<dbReference type="RefSeq" id="WP_140998351.1">
    <property type="nucleotide sequence ID" value="NZ_VDCZ01000009.1"/>
</dbReference>
<dbReference type="AlphaFoldDB" id="A0A6I4ISZ4"/>
<dbReference type="Proteomes" id="UP000431264">
    <property type="component" value="Unassembled WGS sequence"/>
</dbReference>
<protein>
    <submittedName>
        <fullName evidence="1">Uncharacterized protein</fullName>
    </submittedName>
</protein>
<keyword evidence="2" id="KW-1185">Reference proteome</keyword>
<accession>A0A6I4ISZ4</accession>
<comment type="caution">
    <text evidence="1">The sequence shown here is derived from an EMBL/GenBank/DDBJ whole genome shotgun (WGS) entry which is preliminary data.</text>
</comment>